<dbReference type="Gene3D" id="3.40.50.300">
    <property type="entry name" value="P-loop containing nucleotide triphosphate hydrolases"/>
    <property type="match status" value="1"/>
</dbReference>
<keyword evidence="2 4" id="KW-0067">ATP-binding</keyword>
<dbReference type="Proteomes" id="UP000029538">
    <property type="component" value="Unassembled WGS sequence"/>
</dbReference>
<dbReference type="InterPro" id="IPR003439">
    <property type="entry name" value="ABC_transporter-like_ATP-bd"/>
</dbReference>
<dbReference type="GO" id="GO:0090374">
    <property type="term" value="P:oligopeptide export from mitochondrion"/>
    <property type="evidence" value="ECO:0007669"/>
    <property type="project" value="TreeGrafter"/>
</dbReference>
<proteinExistence type="predicted"/>
<evidence type="ECO:0000313" key="4">
    <source>
        <dbReference type="EMBL" id="KGF46091.1"/>
    </source>
</evidence>
<evidence type="ECO:0000256" key="2">
    <source>
        <dbReference type="ARBA" id="ARBA00022840"/>
    </source>
</evidence>
<dbReference type="EMBL" id="JRNR01000171">
    <property type="protein sequence ID" value="KGF46091.1"/>
    <property type="molecule type" value="Genomic_DNA"/>
</dbReference>
<dbReference type="AlphaFoldDB" id="A0A096AHP9"/>
<dbReference type="PROSITE" id="PS50893">
    <property type="entry name" value="ABC_TRANSPORTER_2"/>
    <property type="match status" value="1"/>
</dbReference>
<name>A0A096AHP9_9BACT</name>
<dbReference type="GO" id="GO:0016887">
    <property type="term" value="F:ATP hydrolysis activity"/>
    <property type="evidence" value="ECO:0007669"/>
    <property type="project" value="InterPro"/>
</dbReference>
<accession>A0A096AHP9</accession>
<keyword evidence="1" id="KW-0547">Nucleotide-binding</keyword>
<dbReference type="GO" id="GO:0005524">
    <property type="term" value="F:ATP binding"/>
    <property type="evidence" value="ECO:0007669"/>
    <property type="project" value="UniProtKB-KW"/>
</dbReference>
<dbReference type="PANTHER" id="PTHR43394">
    <property type="entry name" value="ATP-DEPENDENT PERMEASE MDL1, MITOCHONDRIAL"/>
    <property type="match status" value="1"/>
</dbReference>
<dbReference type="Pfam" id="PF00005">
    <property type="entry name" value="ABC_tran"/>
    <property type="match status" value="1"/>
</dbReference>
<dbReference type="InterPro" id="IPR027417">
    <property type="entry name" value="P-loop_NTPase"/>
</dbReference>
<feature type="domain" description="ABC transporter" evidence="3">
    <location>
        <begin position="4"/>
        <end position="174"/>
    </location>
</feature>
<evidence type="ECO:0000256" key="1">
    <source>
        <dbReference type="ARBA" id="ARBA00022741"/>
    </source>
</evidence>
<organism evidence="4 5">
    <name type="scientific">Prevotella disiens DNF00882</name>
    <dbReference type="NCBI Taxonomy" id="1401075"/>
    <lineage>
        <taxon>Bacteria</taxon>
        <taxon>Pseudomonadati</taxon>
        <taxon>Bacteroidota</taxon>
        <taxon>Bacteroidia</taxon>
        <taxon>Bacteroidales</taxon>
        <taxon>Prevotellaceae</taxon>
        <taxon>Prevotella</taxon>
    </lineage>
</organism>
<dbReference type="SUPFAM" id="SSF52540">
    <property type="entry name" value="P-loop containing nucleoside triphosphate hydrolases"/>
    <property type="match status" value="1"/>
</dbReference>
<protein>
    <submittedName>
        <fullName evidence="4">ABC transporter ATP-binding protein</fullName>
    </submittedName>
</protein>
<dbReference type="InterPro" id="IPR017871">
    <property type="entry name" value="ABC_transporter-like_CS"/>
</dbReference>
<comment type="caution">
    <text evidence="4">The sequence shown here is derived from an EMBL/GenBank/DDBJ whole genome shotgun (WGS) entry which is preliminary data.</text>
</comment>
<dbReference type="GO" id="GO:0015421">
    <property type="term" value="F:ABC-type oligopeptide transporter activity"/>
    <property type="evidence" value="ECO:0007669"/>
    <property type="project" value="TreeGrafter"/>
</dbReference>
<feature type="non-terminal residue" evidence="4">
    <location>
        <position position="1"/>
    </location>
</feature>
<sequence length="180" mass="20216">NANLSEYNLGWWRSQCGAVMQEGYLFSDTIARNIAISDDEPDIERIRHAARVANIADYIEALPLAYNTMIGQDGQGISQGQRQRILIARVVYKNPMFVFLDEATNALDANNERDITENLSEFYKGKTVVVVAHRLSTVRDADQIVVLDEGKIVEVGTHEELTAKRGKYFALVKNQLELGN</sequence>
<evidence type="ECO:0000313" key="5">
    <source>
        <dbReference type="Proteomes" id="UP000029538"/>
    </source>
</evidence>
<dbReference type="PANTHER" id="PTHR43394:SF1">
    <property type="entry name" value="ATP-BINDING CASSETTE SUB-FAMILY B MEMBER 10, MITOCHONDRIAL"/>
    <property type="match status" value="1"/>
</dbReference>
<dbReference type="InterPro" id="IPR039421">
    <property type="entry name" value="Type_1_exporter"/>
</dbReference>
<dbReference type="RefSeq" id="WP_036885098.1">
    <property type="nucleotide sequence ID" value="NZ_JRNR01000171.1"/>
</dbReference>
<dbReference type="PROSITE" id="PS00211">
    <property type="entry name" value="ABC_TRANSPORTER_1"/>
    <property type="match status" value="1"/>
</dbReference>
<reference evidence="4 5" key="1">
    <citation type="submission" date="2014-07" db="EMBL/GenBank/DDBJ databases">
        <authorList>
            <person name="McCorrison J."/>
            <person name="Sanka R."/>
            <person name="Torralba M."/>
            <person name="Gillis M."/>
            <person name="Haft D.H."/>
            <person name="Methe B."/>
            <person name="Sutton G."/>
            <person name="Nelson K.E."/>
        </authorList>
    </citation>
    <scope>NUCLEOTIDE SEQUENCE [LARGE SCALE GENOMIC DNA]</scope>
    <source>
        <strain evidence="4 5">DNF00882</strain>
    </source>
</reference>
<gene>
    <name evidence="4" type="ORF">HMPREF0654_11965</name>
</gene>
<evidence type="ECO:0000259" key="3">
    <source>
        <dbReference type="PROSITE" id="PS50893"/>
    </source>
</evidence>